<dbReference type="RefSeq" id="WP_015679730.1">
    <property type="nucleotide sequence ID" value="NZ_AOGZ02000001.1"/>
</dbReference>
<reference evidence="1" key="1">
    <citation type="submission" date="2013-04" db="EMBL/GenBank/DDBJ databases">
        <authorList>
            <person name="Harkins D.M."/>
            <person name="Durkin A.S."/>
            <person name="Brinkac L.M."/>
            <person name="Haft D.H."/>
            <person name="Selengut J.D."/>
            <person name="Sanka R."/>
            <person name="DePew J."/>
            <person name="Purushe J."/>
            <person name="Galloway R.L."/>
            <person name="Vinetz J.M."/>
            <person name="Sutton G.G."/>
            <person name="Nierman W.C."/>
            <person name="Fouts D.E."/>
        </authorList>
    </citation>
    <scope>NUCLEOTIDE SEQUENCE [LARGE SCALE GENOMIC DNA]</scope>
    <source>
        <strain evidence="1">CDC</strain>
    </source>
</reference>
<comment type="caution">
    <text evidence="1">The sequence shown here is derived from an EMBL/GenBank/DDBJ whole genome shotgun (WGS) entry which is preliminary data.</text>
</comment>
<accession>R9A8W2</accession>
<organism evidence="1 2">
    <name type="scientific">Leptospira wolbachii serovar Codice str. CDC</name>
    <dbReference type="NCBI Taxonomy" id="1218599"/>
    <lineage>
        <taxon>Bacteria</taxon>
        <taxon>Pseudomonadati</taxon>
        <taxon>Spirochaetota</taxon>
        <taxon>Spirochaetia</taxon>
        <taxon>Leptospirales</taxon>
        <taxon>Leptospiraceae</taxon>
        <taxon>Leptospira</taxon>
    </lineage>
</organism>
<evidence type="ECO:0000313" key="2">
    <source>
        <dbReference type="Proteomes" id="UP000013984"/>
    </source>
</evidence>
<protein>
    <submittedName>
        <fullName evidence="1">Uncharacterized protein</fullName>
    </submittedName>
</protein>
<dbReference type="EMBL" id="AOGZ02000001">
    <property type="protein sequence ID" value="EOQ98601.1"/>
    <property type="molecule type" value="Genomic_DNA"/>
</dbReference>
<gene>
    <name evidence="1" type="ORF">LEP1GSC195_0647</name>
</gene>
<name>R9A8W2_9LEPT</name>
<evidence type="ECO:0000313" key="1">
    <source>
        <dbReference type="EMBL" id="EOQ98601.1"/>
    </source>
</evidence>
<dbReference type="AlphaFoldDB" id="R9A8W2"/>
<dbReference type="OrthoDB" id="326166at2"/>
<sequence length="203" mass="24587">MRVERKITIKTKEKELLRLDRELSKIRDKINSLPLIELKKPIFHSYGLVWSLKLQTSKYKEVYQYIIEAFSKTKRVKHLKKVQQMEPNPISLDKGEYRKLVAKYPDAIRWFIKRKNKFNVTEYVFNKVDILEKKIVKVMITHRKDIDPNLESRRREIEDIIYTNRDNSGKLDNLFGNHYDYTSEYYKQKMKLIDLLYPIQIEA</sequence>
<dbReference type="STRING" id="1218599.LEP1GSC195_0647"/>
<keyword evidence="2" id="KW-1185">Reference proteome</keyword>
<proteinExistence type="predicted"/>
<dbReference type="Proteomes" id="UP000013984">
    <property type="component" value="Unassembled WGS sequence"/>
</dbReference>